<evidence type="ECO:0000259" key="6">
    <source>
        <dbReference type="PROSITE" id="PS50110"/>
    </source>
</evidence>
<dbReference type="PANTHER" id="PTHR43280:SF2">
    <property type="entry name" value="HTH-TYPE TRANSCRIPTIONAL REGULATOR EXSA"/>
    <property type="match status" value="1"/>
</dbReference>
<keyword evidence="3" id="KW-0804">Transcription</keyword>
<dbReference type="SMART" id="SM00342">
    <property type="entry name" value="HTH_ARAC"/>
    <property type="match status" value="1"/>
</dbReference>
<keyword evidence="8" id="KW-1185">Reference proteome</keyword>
<evidence type="ECO:0000256" key="1">
    <source>
        <dbReference type="ARBA" id="ARBA00023015"/>
    </source>
</evidence>
<sequence>MISVLIVDDDKLVRKGLASSMPWKAFGMEIVGEANNGENALKFMGSHPIDLLITDLSMPVMSGIELMRIVREKYPLVQIVVLSLHQDFEYVQEALRLGAIDYIAKTQLEQEQFEEVLGRIVRLMGRRDGSLPGDVGDQLTKSALGGDELYVYYSLSANPEEGHRHAVIPVMAEEAEAGIWYASEPPVITARRAAEQAAEGQRSLVACVRFRGFSGMDRKSVLGMIRSYGKRNLFYDYEPDRPFTETDASSCLDQEREAGGATPIGKLKERWSAADWISDDVRFEEQLSELKELRMPPVRLIRIFYSLTDEWNRLYQAILAQPIEIEDFFPSWSLFRDWLTEARERIKRGGTKPLFSQEIQSSIVKAMSLAQQNVSEPISSAEVAAMVNMSGSYFSQCFKQYVGRTYTDYVRDIRMDRAKDYLRSTNKTIGWVAEQIGYHDEKYFSRLFREHVGILPSEFRQRH</sequence>
<reference evidence="7 8" key="1">
    <citation type="submission" date="2018-09" db="EMBL/GenBank/DDBJ databases">
        <title>Paenibacillus aracenensis nov. sp. isolated from a cave in southern Spain.</title>
        <authorList>
            <person name="Jurado V."/>
            <person name="Gutierrez-Patricio S."/>
            <person name="Gonzalez-Pimentel J.L."/>
            <person name="Miller A.Z."/>
            <person name="Laiz L."/>
            <person name="Saiz-Jimenez C."/>
        </authorList>
    </citation>
    <scope>NUCLEOTIDE SEQUENCE [LARGE SCALE GENOMIC DNA]</scope>
    <source>
        <strain evidence="7 8">JCM 19203</strain>
    </source>
</reference>
<evidence type="ECO:0000313" key="8">
    <source>
        <dbReference type="Proteomes" id="UP000267798"/>
    </source>
</evidence>
<dbReference type="PRINTS" id="PR00032">
    <property type="entry name" value="HTHARAC"/>
</dbReference>
<feature type="domain" description="HTH araC/xylS-type" evidence="5">
    <location>
        <begin position="364"/>
        <end position="462"/>
    </location>
</feature>
<dbReference type="RefSeq" id="WP_120111918.1">
    <property type="nucleotide sequence ID" value="NZ_QXQB01000003.1"/>
</dbReference>
<proteinExistence type="predicted"/>
<dbReference type="InterPro" id="IPR020449">
    <property type="entry name" value="Tscrpt_reg_AraC-type_HTH"/>
</dbReference>
<evidence type="ECO:0000256" key="4">
    <source>
        <dbReference type="PROSITE-ProRule" id="PRU00169"/>
    </source>
</evidence>
<dbReference type="PROSITE" id="PS01124">
    <property type="entry name" value="HTH_ARAC_FAMILY_2"/>
    <property type="match status" value="1"/>
</dbReference>
<dbReference type="CDD" id="cd17536">
    <property type="entry name" value="REC_YesN-like"/>
    <property type="match status" value="1"/>
</dbReference>
<dbReference type="OrthoDB" id="1769137at2"/>
<dbReference type="PROSITE" id="PS00041">
    <property type="entry name" value="HTH_ARAC_FAMILY_1"/>
    <property type="match status" value="1"/>
</dbReference>
<dbReference type="Pfam" id="PF00072">
    <property type="entry name" value="Response_reg"/>
    <property type="match status" value="1"/>
</dbReference>
<accession>A0A3A6PKX5</accession>
<keyword evidence="2" id="KW-0238">DNA-binding</keyword>
<dbReference type="SUPFAM" id="SSF52172">
    <property type="entry name" value="CheY-like"/>
    <property type="match status" value="1"/>
</dbReference>
<dbReference type="InterPro" id="IPR018062">
    <property type="entry name" value="HTH_AraC-typ_CS"/>
</dbReference>
<dbReference type="SMART" id="SM00448">
    <property type="entry name" value="REC"/>
    <property type="match status" value="1"/>
</dbReference>
<dbReference type="SUPFAM" id="SSF46689">
    <property type="entry name" value="Homeodomain-like"/>
    <property type="match status" value="2"/>
</dbReference>
<dbReference type="InterPro" id="IPR001789">
    <property type="entry name" value="Sig_transdc_resp-reg_receiver"/>
</dbReference>
<dbReference type="Gene3D" id="3.40.50.2300">
    <property type="match status" value="1"/>
</dbReference>
<evidence type="ECO:0000256" key="2">
    <source>
        <dbReference type="ARBA" id="ARBA00023125"/>
    </source>
</evidence>
<dbReference type="InterPro" id="IPR018060">
    <property type="entry name" value="HTH_AraC"/>
</dbReference>
<feature type="modified residue" description="4-aspartylphosphate" evidence="4">
    <location>
        <position position="55"/>
    </location>
</feature>
<dbReference type="GO" id="GO:0000160">
    <property type="term" value="P:phosphorelay signal transduction system"/>
    <property type="evidence" value="ECO:0007669"/>
    <property type="project" value="InterPro"/>
</dbReference>
<evidence type="ECO:0000259" key="5">
    <source>
        <dbReference type="PROSITE" id="PS01124"/>
    </source>
</evidence>
<comment type="caution">
    <text evidence="7">The sequence shown here is derived from an EMBL/GenBank/DDBJ whole genome shotgun (WGS) entry which is preliminary data.</text>
</comment>
<protein>
    <submittedName>
        <fullName evidence="7">Response regulator</fullName>
    </submittedName>
</protein>
<dbReference type="InterPro" id="IPR009057">
    <property type="entry name" value="Homeodomain-like_sf"/>
</dbReference>
<organism evidence="7 8">
    <name type="scientific">Paenibacillus pinisoli</name>
    <dbReference type="NCBI Taxonomy" id="1276110"/>
    <lineage>
        <taxon>Bacteria</taxon>
        <taxon>Bacillati</taxon>
        <taxon>Bacillota</taxon>
        <taxon>Bacilli</taxon>
        <taxon>Bacillales</taxon>
        <taxon>Paenibacillaceae</taxon>
        <taxon>Paenibacillus</taxon>
    </lineage>
</organism>
<dbReference type="PANTHER" id="PTHR43280">
    <property type="entry name" value="ARAC-FAMILY TRANSCRIPTIONAL REGULATOR"/>
    <property type="match status" value="1"/>
</dbReference>
<dbReference type="Gene3D" id="1.10.10.60">
    <property type="entry name" value="Homeodomain-like"/>
    <property type="match status" value="2"/>
</dbReference>
<keyword evidence="1" id="KW-0805">Transcription regulation</keyword>
<dbReference type="InterPro" id="IPR011006">
    <property type="entry name" value="CheY-like_superfamily"/>
</dbReference>
<dbReference type="PROSITE" id="PS50110">
    <property type="entry name" value="RESPONSE_REGULATORY"/>
    <property type="match status" value="1"/>
</dbReference>
<gene>
    <name evidence="7" type="ORF">D3P09_15905</name>
</gene>
<keyword evidence="4" id="KW-0597">Phosphoprotein</keyword>
<evidence type="ECO:0000313" key="7">
    <source>
        <dbReference type="EMBL" id="RJX38989.1"/>
    </source>
</evidence>
<dbReference type="Proteomes" id="UP000267798">
    <property type="component" value="Unassembled WGS sequence"/>
</dbReference>
<dbReference type="EMBL" id="QXQB01000003">
    <property type="protein sequence ID" value="RJX38989.1"/>
    <property type="molecule type" value="Genomic_DNA"/>
</dbReference>
<name>A0A3A6PKX5_9BACL</name>
<feature type="domain" description="Response regulatory" evidence="6">
    <location>
        <begin position="3"/>
        <end position="120"/>
    </location>
</feature>
<evidence type="ECO:0000256" key="3">
    <source>
        <dbReference type="ARBA" id="ARBA00023163"/>
    </source>
</evidence>
<dbReference type="Pfam" id="PF12833">
    <property type="entry name" value="HTH_18"/>
    <property type="match status" value="1"/>
</dbReference>
<dbReference type="GO" id="GO:0043565">
    <property type="term" value="F:sequence-specific DNA binding"/>
    <property type="evidence" value="ECO:0007669"/>
    <property type="project" value="InterPro"/>
</dbReference>
<dbReference type="AlphaFoldDB" id="A0A3A6PKX5"/>
<dbReference type="GO" id="GO:0003700">
    <property type="term" value="F:DNA-binding transcription factor activity"/>
    <property type="evidence" value="ECO:0007669"/>
    <property type="project" value="InterPro"/>
</dbReference>